<dbReference type="Pfam" id="PF00724">
    <property type="entry name" value="Oxidored_FMN"/>
    <property type="match status" value="1"/>
</dbReference>
<protein>
    <submittedName>
        <fullName evidence="4">NADH-dependent flavin oxidoreductase</fullName>
    </submittedName>
</protein>
<dbReference type="InterPro" id="IPR001155">
    <property type="entry name" value="OxRdtase_FMN_N"/>
</dbReference>
<dbReference type="CDD" id="cd04735">
    <property type="entry name" value="OYE_like_4_FMN"/>
    <property type="match status" value="1"/>
</dbReference>
<evidence type="ECO:0000259" key="3">
    <source>
        <dbReference type="Pfam" id="PF00724"/>
    </source>
</evidence>
<proteinExistence type="predicted"/>
<organism evidence="4 5">
    <name type="scientific">Streptococcus ratti</name>
    <dbReference type="NCBI Taxonomy" id="1341"/>
    <lineage>
        <taxon>Bacteria</taxon>
        <taxon>Bacillati</taxon>
        <taxon>Bacillota</taxon>
        <taxon>Bacilli</taxon>
        <taxon>Lactobacillales</taxon>
        <taxon>Streptococcaceae</taxon>
        <taxon>Streptococcus</taxon>
    </lineage>
</organism>
<dbReference type="PANTHER" id="PTHR43656:SF2">
    <property type="entry name" value="BINDING OXIDOREDUCTASE, PUTATIVE (AFU_ORTHOLOGUE AFUA_2G08260)-RELATED"/>
    <property type="match status" value="1"/>
</dbReference>
<evidence type="ECO:0000313" key="4">
    <source>
        <dbReference type="EMBL" id="NMD49207.1"/>
    </source>
</evidence>
<reference evidence="4 5" key="1">
    <citation type="submission" date="2020-04" db="EMBL/GenBank/DDBJ databases">
        <title>MicrobeNet Type strains.</title>
        <authorList>
            <person name="Nicholson A.C."/>
        </authorList>
    </citation>
    <scope>NUCLEOTIDE SEQUENCE [LARGE SCALE GENOMIC DNA]</scope>
    <source>
        <strain evidence="4 5">DSM 22768</strain>
    </source>
</reference>
<feature type="domain" description="NADH:flavin oxidoreductase/NADH oxidase N-terminal" evidence="3">
    <location>
        <begin position="16"/>
        <end position="337"/>
    </location>
</feature>
<sequence length="399" mass="43613">MVYQLTGTVTFRHGAAVHNRIVLPPMLTFSGREGGFASEDTLNYYKARSQAGGLLITEYHYVSETGGPCTPAGVPEQLGIYDDDHFDSIKSIAQALKKDGNKAILQIHHGGREAMGRAAKGKEVLAPSALDFSFLSYPVREMTGEEIEAIIKDFGRAAKRAIDAGFDGVEIHGANHYGIQQFFSAFSNHRTDQWGGSLEKRMAFPLAVVREVKRVVAEYAPDDFIVGYRISPEEIHGDTVGYTYKEALALIKEVIKNELDYIHLSLWNGYASKPQGADRSFAEYFKEILDDKTKLIIVGGVFSEEAAQDAVEHYTDLIAVGRGTIVDPQFGKKIDEGKGNAIVHEISPEQLAKAHWTPGLLQAFTSEGSFGLPPIPGSDSIKHLNQGNSTGFNGFSNAN</sequence>
<dbReference type="InterPro" id="IPR013785">
    <property type="entry name" value="Aldolase_TIM"/>
</dbReference>
<accession>A0A7X9LE90</accession>
<keyword evidence="2" id="KW-0560">Oxidoreductase</keyword>
<evidence type="ECO:0000313" key="5">
    <source>
        <dbReference type="Proteomes" id="UP000532121"/>
    </source>
</evidence>
<dbReference type="EMBL" id="JABASA010000010">
    <property type="protein sequence ID" value="NMD49207.1"/>
    <property type="molecule type" value="Genomic_DNA"/>
</dbReference>
<dbReference type="AlphaFoldDB" id="A0A7X9LE90"/>
<comment type="caution">
    <text evidence="4">The sequence shown here is derived from an EMBL/GenBank/DDBJ whole genome shotgun (WGS) entry which is preliminary data.</text>
</comment>
<name>A0A7X9LE90_STRRT</name>
<gene>
    <name evidence="4" type="ORF">HHO37_05885</name>
</gene>
<evidence type="ECO:0000256" key="2">
    <source>
        <dbReference type="ARBA" id="ARBA00023002"/>
    </source>
</evidence>
<dbReference type="Proteomes" id="UP000532121">
    <property type="component" value="Unassembled WGS sequence"/>
</dbReference>
<dbReference type="InterPro" id="IPR051799">
    <property type="entry name" value="NADH_flavin_oxidoreductase"/>
</dbReference>
<dbReference type="GO" id="GO:0016491">
    <property type="term" value="F:oxidoreductase activity"/>
    <property type="evidence" value="ECO:0007669"/>
    <property type="project" value="UniProtKB-KW"/>
</dbReference>
<keyword evidence="1" id="KW-0285">Flavoprotein</keyword>
<dbReference type="GO" id="GO:0010181">
    <property type="term" value="F:FMN binding"/>
    <property type="evidence" value="ECO:0007669"/>
    <property type="project" value="InterPro"/>
</dbReference>
<dbReference type="SUPFAM" id="SSF51395">
    <property type="entry name" value="FMN-linked oxidoreductases"/>
    <property type="match status" value="1"/>
</dbReference>
<dbReference type="Gene3D" id="3.20.20.70">
    <property type="entry name" value="Aldolase class I"/>
    <property type="match status" value="1"/>
</dbReference>
<evidence type="ECO:0000256" key="1">
    <source>
        <dbReference type="ARBA" id="ARBA00022630"/>
    </source>
</evidence>
<dbReference type="RefSeq" id="WP_193523534.1">
    <property type="nucleotide sequence ID" value="NZ_JABASA010000010.1"/>
</dbReference>
<dbReference type="PANTHER" id="PTHR43656">
    <property type="entry name" value="BINDING OXIDOREDUCTASE, PUTATIVE (AFU_ORTHOLOGUE AFUA_2G08260)-RELATED"/>
    <property type="match status" value="1"/>
</dbReference>